<protein>
    <submittedName>
        <fullName evidence="5">Histidine phosphatase superfamily clade-2</fullName>
    </submittedName>
</protein>
<comment type="caution">
    <text evidence="5">The sequence shown here is derived from an EMBL/GenBank/DDBJ whole genome shotgun (WGS) entry which is preliminary data.</text>
</comment>
<dbReference type="GeneID" id="83182588"/>
<dbReference type="PANTHER" id="PTHR11567">
    <property type="entry name" value="ACID PHOSPHATASE-RELATED"/>
    <property type="match status" value="1"/>
</dbReference>
<dbReference type="InterPro" id="IPR050645">
    <property type="entry name" value="Histidine_acid_phosphatase"/>
</dbReference>
<dbReference type="InterPro" id="IPR029033">
    <property type="entry name" value="His_PPase_superfam"/>
</dbReference>
<evidence type="ECO:0000256" key="3">
    <source>
        <dbReference type="SAM" id="Phobius"/>
    </source>
</evidence>
<dbReference type="RefSeq" id="XP_058305275.1">
    <property type="nucleotide sequence ID" value="XM_058455287.1"/>
</dbReference>
<feature type="chain" id="PRO_5040815756" evidence="4">
    <location>
        <begin position="23"/>
        <end position="595"/>
    </location>
</feature>
<dbReference type="Pfam" id="PF00328">
    <property type="entry name" value="His_Phos_2"/>
    <property type="match status" value="1"/>
</dbReference>
<keyword evidence="6" id="KW-1185">Reference proteome</keyword>
<organism evidence="5 6">
    <name type="scientific">Penicillium cinerascens</name>
    <dbReference type="NCBI Taxonomy" id="70096"/>
    <lineage>
        <taxon>Eukaryota</taxon>
        <taxon>Fungi</taxon>
        <taxon>Dikarya</taxon>
        <taxon>Ascomycota</taxon>
        <taxon>Pezizomycotina</taxon>
        <taxon>Eurotiomycetes</taxon>
        <taxon>Eurotiomycetidae</taxon>
        <taxon>Eurotiales</taxon>
        <taxon>Aspergillaceae</taxon>
        <taxon>Penicillium</taxon>
    </lineage>
</organism>
<dbReference type="AlphaFoldDB" id="A0A9W9JF10"/>
<gene>
    <name evidence="5" type="ORF">N7498_008225</name>
</gene>
<proteinExistence type="inferred from homology"/>
<feature type="signal peptide" evidence="4">
    <location>
        <begin position="1"/>
        <end position="22"/>
    </location>
</feature>
<sequence>MFGNRKFYAIALCLQASVLVTAQDYSEKVWGVFAYTIHGESIPNALAVSPGAKVLTEFGANQLQAAGSTFRDRYVPTTDSNDSANAIQYLTPGILIARDVGVFSATDQYIFASAQAFMQGLYPPLGQSDTTDSDLTDSNLTGNATIDTAPLDGYQYARIVTLGEADPTSIIVQGSATCDMHQAAEEEYKNSSDAYRITRESSDFYLDLLHGVLDGVYDAASATYRNAVDVSEYMDYESVHNSTFMSTVGDGDLSRARWLADQYTYATNGQDSTATSSFSTIGAVNPIAGQTLASGLLNAFNMNIEHFGSHQQMTLLFGNDAPAVALASLIGLASEQQPNFYSRPVQGASLVFELYSFGTGDESPSFPGKDNLYVRFFLHNGTDSNTTDFEPFSLFGYGPSHQYVSYTDFQSELETFAVSSTQEWCTRCNAQSVFCNGVLNDNKSAPKKQMKPAVAGVIGAVVTLVVIGLLAAIGFLICGCRKRKTIHKSSIGGFKGTGKLASDTDVTFRNPIWGASKAGDAEESEGITADGVVVSGHERLGSWEMGQGQQKKELDQAESPDITTNRVPMSVAWDDMEEEWRLHSGLQPVKVRESV</sequence>
<evidence type="ECO:0000313" key="6">
    <source>
        <dbReference type="Proteomes" id="UP001150904"/>
    </source>
</evidence>
<dbReference type="Gene3D" id="3.40.50.1240">
    <property type="entry name" value="Phosphoglycerate mutase-like"/>
    <property type="match status" value="1"/>
</dbReference>
<dbReference type="PANTHER" id="PTHR11567:SF127">
    <property type="entry name" value="HISTIDINE ACID PHOSPHATASE"/>
    <property type="match status" value="1"/>
</dbReference>
<keyword evidence="4" id="KW-0732">Signal</keyword>
<keyword evidence="3" id="KW-0812">Transmembrane</keyword>
<dbReference type="InterPro" id="IPR000560">
    <property type="entry name" value="His_Pase_clade-2"/>
</dbReference>
<dbReference type="SUPFAM" id="SSF53254">
    <property type="entry name" value="Phosphoglycerate mutase-like"/>
    <property type="match status" value="1"/>
</dbReference>
<evidence type="ECO:0000256" key="1">
    <source>
        <dbReference type="ARBA" id="ARBA00005375"/>
    </source>
</evidence>
<evidence type="ECO:0000256" key="2">
    <source>
        <dbReference type="SAM" id="MobiDB-lite"/>
    </source>
</evidence>
<feature type="region of interest" description="Disordered" evidence="2">
    <location>
        <begin position="544"/>
        <end position="567"/>
    </location>
</feature>
<feature type="transmembrane region" description="Helical" evidence="3">
    <location>
        <begin position="453"/>
        <end position="478"/>
    </location>
</feature>
<reference evidence="5" key="2">
    <citation type="journal article" date="2023" name="IMA Fungus">
        <title>Comparative genomic study of the Penicillium genus elucidates a diverse pangenome and 15 lateral gene transfer events.</title>
        <authorList>
            <person name="Petersen C."/>
            <person name="Sorensen T."/>
            <person name="Nielsen M.R."/>
            <person name="Sondergaard T.E."/>
            <person name="Sorensen J.L."/>
            <person name="Fitzpatrick D.A."/>
            <person name="Frisvad J.C."/>
            <person name="Nielsen K.L."/>
        </authorList>
    </citation>
    <scope>NUCLEOTIDE SEQUENCE</scope>
    <source>
        <strain evidence="5">IBT 15544</strain>
    </source>
</reference>
<keyword evidence="3" id="KW-0472">Membrane</keyword>
<accession>A0A9W9JF10</accession>
<dbReference type="Proteomes" id="UP001150904">
    <property type="component" value="Unassembled WGS sequence"/>
</dbReference>
<evidence type="ECO:0000313" key="5">
    <source>
        <dbReference type="EMBL" id="KAJ5194787.1"/>
    </source>
</evidence>
<keyword evidence="3" id="KW-1133">Transmembrane helix</keyword>
<dbReference type="OrthoDB" id="258392at2759"/>
<evidence type="ECO:0000256" key="4">
    <source>
        <dbReference type="SAM" id="SignalP"/>
    </source>
</evidence>
<dbReference type="GO" id="GO:0016791">
    <property type="term" value="F:phosphatase activity"/>
    <property type="evidence" value="ECO:0007669"/>
    <property type="project" value="TreeGrafter"/>
</dbReference>
<dbReference type="EMBL" id="JAPQKR010000015">
    <property type="protein sequence ID" value="KAJ5194787.1"/>
    <property type="molecule type" value="Genomic_DNA"/>
</dbReference>
<comment type="similarity">
    <text evidence="1">Belongs to the histidine acid phosphatase family.</text>
</comment>
<name>A0A9W9JF10_9EURO</name>
<reference evidence="5" key="1">
    <citation type="submission" date="2022-12" db="EMBL/GenBank/DDBJ databases">
        <authorList>
            <person name="Petersen C."/>
        </authorList>
    </citation>
    <scope>NUCLEOTIDE SEQUENCE</scope>
    <source>
        <strain evidence="5">IBT 15544</strain>
    </source>
</reference>